<comment type="subcellular location">
    <subcellularLocation>
        <location evidence="1 17">Mitochondrion inner membrane</location>
        <topology evidence="1 17">Multi-pass membrane protein</topology>
    </subcellularLocation>
</comment>
<geneLocation type="mitochondrion" evidence="19"/>
<keyword evidence="8 17" id="KW-0999">Mitochondrion inner membrane</keyword>
<feature type="transmembrane region" description="Helical" evidence="17">
    <location>
        <begin position="279"/>
        <end position="300"/>
    </location>
</feature>
<feature type="transmembrane region" description="Helical" evidence="17">
    <location>
        <begin position="321"/>
        <end position="345"/>
    </location>
</feature>
<evidence type="ECO:0000256" key="9">
    <source>
        <dbReference type="ARBA" id="ARBA00022967"/>
    </source>
</evidence>
<evidence type="ECO:0000256" key="10">
    <source>
        <dbReference type="ARBA" id="ARBA00022982"/>
    </source>
</evidence>
<protein>
    <recommendedName>
        <fullName evidence="4 17">NADH-ubiquinone oxidoreductase chain 2</fullName>
        <ecNumber evidence="3 17">7.1.1.2</ecNumber>
    </recommendedName>
</protein>
<evidence type="ECO:0000256" key="14">
    <source>
        <dbReference type="ARBA" id="ARBA00023128"/>
    </source>
</evidence>
<evidence type="ECO:0000256" key="11">
    <source>
        <dbReference type="ARBA" id="ARBA00022989"/>
    </source>
</evidence>
<dbReference type="InterPro" id="IPR050175">
    <property type="entry name" value="Complex_I_Subunit_2"/>
</dbReference>
<comment type="function">
    <text evidence="17">Core subunit of the mitochondrial membrane respiratory chain NADH dehydrogenase (Complex I) which catalyzes electron transfer from NADH through the respiratory chain, using ubiquinone as an electron acceptor. Essential for the catalytic activity and assembly of complex I.</text>
</comment>
<keyword evidence="5" id="KW-0813">Transport</keyword>
<dbReference type="PANTHER" id="PTHR46552:SF1">
    <property type="entry name" value="NADH-UBIQUINONE OXIDOREDUCTASE CHAIN 2"/>
    <property type="match status" value="1"/>
</dbReference>
<keyword evidence="6 17" id="KW-0679">Respiratory chain</keyword>
<evidence type="ECO:0000256" key="12">
    <source>
        <dbReference type="ARBA" id="ARBA00023027"/>
    </source>
</evidence>
<dbReference type="InterPro" id="IPR003917">
    <property type="entry name" value="NADH_UbQ_OxRdtase_chain2"/>
</dbReference>
<evidence type="ECO:0000256" key="5">
    <source>
        <dbReference type="ARBA" id="ARBA00022448"/>
    </source>
</evidence>
<keyword evidence="12 17" id="KW-0520">NAD</keyword>
<keyword evidence="7 17" id="KW-0812">Transmembrane</keyword>
<feature type="transmembrane region" description="Helical" evidence="17">
    <location>
        <begin position="7"/>
        <end position="23"/>
    </location>
</feature>
<evidence type="ECO:0000256" key="7">
    <source>
        <dbReference type="ARBA" id="ARBA00022692"/>
    </source>
</evidence>
<dbReference type="PRINTS" id="PR01436">
    <property type="entry name" value="NADHDHGNASE2"/>
</dbReference>
<comment type="catalytic activity">
    <reaction evidence="16 17">
        <text>a ubiquinone + NADH + 5 H(+)(in) = a ubiquinol + NAD(+) + 4 H(+)(out)</text>
        <dbReference type="Rhea" id="RHEA:29091"/>
        <dbReference type="Rhea" id="RHEA-COMP:9565"/>
        <dbReference type="Rhea" id="RHEA-COMP:9566"/>
        <dbReference type="ChEBI" id="CHEBI:15378"/>
        <dbReference type="ChEBI" id="CHEBI:16389"/>
        <dbReference type="ChEBI" id="CHEBI:17976"/>
        <dbReference type="ChEBI" id="CHEBI:57540"/>
        <dbReference type="ChEBI" id="CHEBI:57945"/>
        <dbReference type="EC" id="7.1.1.2"/>
    </reaction>
</comment>
<feature type="transmembrane region" description="Helical" evidence="17">
    <location>
        <begin position="249"/>
        <end position="273"/>
    </location>
</feature>
<feature type="transmembrane region" description="Helical" evidence="17">
    <location>
        <begin position="89"/>
        <end position="107"/>
    </location>
</feature>
<evidence type="ECO:0000313" key="19">
    <source>
        <dbReference type="EMBL" id="ASU96543.1"/>
    </source>
</evidence>
<dbReference type="AlphaFoldDB" id="A0A248RG75"/>
<feature type="transmembrane region" description="Helical" evidence="17">
    <location>
        <begin position="210"/>
        <end position="228"/>
    </location>
</feature>
<dbReference type="GeneID" id="33948894"/>
<dbReference type="GO" id="GO:0006120">
    <property type="term" value="P:mitochondrial electron transport, NADH to ubiquinone"/>
    <property type="evidence" value="ECO:0007669"/>
    <property type="project" value="InterPro"/>
</dbReference>
<evidence type="ECO:0000256" key="13">
    <source>
        <dbReference type="ARBA" id="ARBA00023075"/>
    </source>
</evidence>
<feature type="transmembrane region" description="Helical" evidence="17">
    <location>
        <begin position="184"/>
        <end position="204"/>
    </location>
</feature>
<sequence length="347" mass="39250">MLSTLPFNLGFILMMLFGTLFSISSSHWLGVWAGLEMNLIGFIPLLIYQKTTSESESAVKYFIIQAMGSSLMMFASLNTYNMSFTWEMFNQQMWMLSFLIIIMALMLKVGMFPFYFWLPSVMAGLPWMSCLILTTWQKIAPLFLMTSLMESHLIYQILLIMCFCSVSSSLIGGIGGLNQTQMRALIAYSSIGHLGWVMFAMLHSSWSMKIYLSIYILISLSLFVNLWYSNLVLIKNSITTYKNMTSMSSTLIMLLSLGGLPPMLGFISKWLVITTATASPLWVILFGLITGSLMSLFYYLSLSYSLFLSISKKTTNNQKMSLLTTLMVLMNCFGGVLMILINTLIMY</sequence>
<dbReference type="CTD" id="4536"/>
<evidence type="ECO:0000256" key="6">
    <source>
        <dbReference type="ARBA" id="ARBA00022660"/>
    </source>
</evidence>
<keyword evidence="10 17" id="KW-0249">Electron transport</keyword>
<evidence type="ECO:0000256" key="16">
    <source>
        <dbReference type="ARBA" id="ARBA00049551"/>
    </source>
</evidence>
<feature type="transmembrane region" description="Helical" evidence="17">
    <location>
        <begin position="29"/>
        <end position="47"/>
    </location>
</feature>
<evidence type="ECO:0000256" key="8">
    <source>
        <dbReference type="ARBA" id="ARBA00022792"/>
    </source>
</evidence>
<evidence type="ECO:0000256" key="1">
    <source>
        <dbReference type="ARBA" id="ARBA00004448"/>
    </source>
</evidence>
<evidence type="ECO:0000256" key="17">
    <source>
        <dbReference type="RuleBase" id="RU003403"/>
    </source>
</evidence>
<dbReference type="RefSeq" id="YP_009427793.1">
    <property type="nucleotide sequence ID" value="NC_035871.1"/>
</dbReference>
<keyword evidence="11 17" id="KW-1133">Transmembrane helix</keyword>
<reference evidence="19" key="1">
    <citation type="submission" date="2017-03" db="EMBL/GenBank/DDBJ databases">
        <title>The complete mitochondrial genomes of four Baikal mollusks from endemic family Baicaliidae (Mollusca: Prosobranchia).</title>
        <authorList>
            <person name="Peretolchina T.E."/>
            <person name="Sitnikova T.Y."/>
            <person name="Sherbakov D.Y."/>
        </authorList>
    </citation>
    <scope>NUCLEOTIDE SEQUENCE</scope>
</reference>
<feature type="transmembrane region" description="Helical" evidence="17">
    <location>
        <begin position="59"/>
        <end position="77"/>
    </location>
</feature>
<feature type="transmembrane region" description="Helical" evidence="17">
    <location>
        <begin position="154"/>
        <end position="177"/>
    </location>
</feature>
<keyword evidence="13 17" id="KW-0830">Ubiquinone</keyword>
<dbReference type="Pfam" id="PF00361">
    <property type="entry name" value="Proton_antipo_M"/>
    <property type="match status" value="1"/>
</dbReference>
<feature type="domain" description="NADH:quinone oxidoreductase/Mrp antiporter transmembrane" evidence="18">
    <location>
        <begin position="25"/>
        <end position="293"/>
    </location>
</feature>
<name>A0A248RG75_9CAEN</name>
<evidence type="ECO:0000256" key="15">
    <source>
        <dbReference type="ARBA" id="ARBA00023136"/>
    </source>
</evidence>
<dbReference type="GO" id="GO:0008137">
    <property type="term" value="F:NADH dehydrogenase (ubiquinone) activity"/>
    <property type="evidence" value="ECO:0007669"/>
    <property type="project" value="UniProtKB-EC"/>
</dbReference>
<keyword evidence="14 17" id="KW-0496">Mitochondrion</keyword>
<dbReference type="EMBL" id="KY697388">
    <property type="protein sequence ID" value="ASU96543.1"/>
    <property type="molecule type" value="Genomic_DNA"/>
</dbReference>
<dbReference type="PANTHER" id="PTHR46552">
    <property type="entry name" value="NADH-UBIQUINONE OXIDOREDUCTASE CHAIN 2"/>
    <property type="match status" value="1"/>
</dbReference>
<keyword evidence="15 17" id="KW-0472">Membrane</keyword>
<evidence type="ECO:0000259" key="18">
    <source>
        <dbReference type="Pfam" id="PF00361"/>
    </source>
</evidence>
<comment type="similarity">
    <text evidence="2 17">Belongs to the complex I subunit 2 family.</text>
</comment>
<evidence type="ECO:0000256" key="4">
    <source>
        <dbReference type="ARBA" id="ARBA00021008"/>
    </source>
</evidence>
<dbReference type="InterPro" id="IPR001750">
    <property type="entry name" value="ND/Mrp_TM"/>
</dbReference>
<proteinExistence type="inferred from homology"/>
<organism evidence="19">
    <name type="scientific">Maackia herderiana</name>
    <dbReference type="NCBI Taxonomy" id="577130"/>
    <lineage>
        <taxon>Eukaryota</taxon>
        <taxon>Metazoa</taxon>
        <taxon>Spiralia</taxon>
        <taxon>Lophotrochozoa</taxon>
        <taxon>Mollusca</taxon>
        <taxon>Gastropoda</taxon>
        <taxon>Caenogastropoda</taxon>
        <taxon>Littorinimorpha</taxon>
        <taxon>Rissooidea</taxon>
        <taxon>Baicaliidae</taxon>
        <taxon>Maackia</taxon>
    </lineage>
</organism>
<dbReference type="EC" id="7.1.1.2" evidence="3 17"/>
<evidence type="ECO:0000256" key="2">
    <source>
        <dbReference type="ARBA" id="ARBA00007012"/>
    </source>
</evidence>
<keyword evidence="9 17" id="KW-1278">Translocase</keyword>
<evidence type="ECO:0000256" key="3">
    <source>
        <dbReference type="ARBA" id="ARBA00012944"/>
    </source>
</evidence>
<dbReference type="GO" id="GO:0005743">
    <property type="term" value="C:mitochondrial inner membrane"/>
    <property type="evidence" value="ECO:0007669"/>
    <property type="project" value="UniProtKB-SubCell"/>
</dbReference>
<gene>
    <name evidence="19" type="primary">ND2</name>
</gene>
<accession>A0A248RG75</accession>